<dbReference type="SMART" id="SM00355">
    <property type="entry name" value="ZnF_C2H2"/>
    <property type="match status" value="3"/>
</dbReference>
<sequence length="289" mass="31247">MDTDSTVVAFPRAMSLQPFPLPLPLKGEDNGGTCMICGLYLRRNTDLPRHMLIHANNKESLMFRCPMDGCGHQTLQKSNLATHIRTHTRAKPHKCPEYLGNGQKCDFSTADPSSLHRHRKRKHGYGPVRPRHVGLPRPYPPIVYVPRFADDEAAGEIDAEGELVSECESEESFGPRGESSRVPESDPPTADGAIAGVGVDVVADADADADAEGEDDDVDGEGEPENETEPVLLAAPPLFNISSARTEPPPDLDSLIPMPTLEPPPLSPVIAPIISDTRTPSIAPYPNSL</sequence>
<evidence type="ECO:0000256" key="1">
    <source>
        <dbReference type="ARBA" id="ARBA00022723"/>
    </source>
</evidence>
<dbReference type="InterPro" id="IPR036236">
    <property type="entry name" value="Znf_C2H2_sf"/>
</dbReference>
<reference evidence="8" key="1">
    <citation type="submission" date="2023-03" db="EMBL/GenBank/DDBJ databases">
        <title>Massive genome expansion in bonnet fungi (Mycena s.s.) driven by repeated elements and novel gene families across ecological guilds.</title>
        <authorList>
            <consortium name="Lawrence Berkeley National Laboratory"/>
            <person name="Harder C.B."/>
            <person name="Miyauchi S."/>
            <person name="Viragh M."/>
            <person name="Kuo A."/>
            <person name="Thoen E."/>
            <person name="Andreopoulos B."/>
            <person name="Lu D."/>
            <person name="Skrede I."/>
            <person name="Drula E."/>
            <person name="Henrissat B."/>
            <person name="Morin E."/>
            <person name="Kohler A."/>
            <person name="Barry K."/>
            <person name="LaButti K."/>
            <person name="Morin E."/>
            <person name="Salamov A."/>
            <person name="Lipzen A."/>
            <person name="Mereny Z."/>
            <person name="Hegedus B."/>
            <person name="Baldrian P."/>
            <person name="Stursova M."/>
            <person name="Weitz H."/>
            <person name="Taylor A."/>
            <person name="Grigoriev I.V."/>
            <person name="Nagy L.G."/>
            <person name="Martin F."/>
            <person name="Kauserud H."/>
        </authorList>
    </citation>
    <scope>NUCLEOTIDE SEQUENCE</scope>
    <source>
        <strain evidence="8">CBHHK200</strain>
    </source>
</reference>
<evidence type="ECO:0000256" key="4">
    <source>
        <dbReference type="ARBA" id="ARBA00022833"/>
    </source>
</evidence>
<gene>
    <name evidence="8" type="ORF">C8F04DRAFT_1077788</name>
</gene>
<dbReference type="GO" id="GO:0008270">
    <property type="term" value="F:zinc ion binding"/>
    <property type="evidence" value="ECO:0007669"/>
    <property type="project" value="UniProtKB-KW"/>
</dbReference>
<evidence type="ECO:0000256" key="2">
    <source>
        <dbReference type="ARBA" id="ARBA00022737"/>
    </source>
</evidence>
<evidence type="ECO:0000256" key="6">
    <source>
        <dbReference type="SAM" id="MobiDB-lite"/>
    </source>
</evidence>
<dbReference type="GO" id="GO:0045944">
    <property type="term" value="P:positive regulation of transcription by RNA polymerase II"/>
    <property type="evidence" value="ECO:0007669"/>
    <property type="project" value="UniProtKB-ARBA"/>
</dbReference>
<feature type="region of interest" description="Disordered" evidence="6">
    <location>
        <begin position="109"/>
        <end position="133"/>
    </location>
</feature>
<proteinExistence type="predicted"/>
<dbReference type="Gene3D" id="3.30.160.60">
    <property type="entry name" value="Classic Zinc Finger"/>
    <property type="match status" value="1"/>
</dbReference>
<comment type="caution">
    <text evidence="8">The sequence shown here is derived from an EMBL/GenBank/DDBJ whole genome shotgun (WGS) entry which is preliminary data.</text>
</comment>
<keyword evidence="2" id="KW-0677">Repeat</keyword>
<dbReference type="Proteomes" id="UP001218188">
    <property type="component" value="Unassembled WGS sequence"/>
</dbReference>
<evidence type="ECO:0000313" key="9">
    <source>
        <dbReference type="Proteomes" id="UP001218188"/>
    </source>
</evidence>
<keyword evidence="1" id="KW-0479">Metal-binding</keyword>
<dbReference type="GO" id="GO:0000981">
    <property type="term" value="F:DNA-binding transcription factor activity, RNA polymerase II-specific"/>
    <property type="evidence" value="ECO:0007669"/>
    <property type="project" value="TreeGrafter"/>
</dbReference>
<feature type="compositionally biased region" description="Basic residues" evidence="6">
    <location>
        <begin position="115"/>
        <end position="133"/>
    </location>
</feature>
<dbReference type="InterPro" id="IPR050329">
    <property type="entry name" value="GLI_C2H2-zinc-finger"/>
</dbReference>
<name>A0AAD6XBI4_9AGAR</name>
<keyword evidence="3 5" id="KW-0863">Zinc-finger</keyword>
<dbReference type="EMBL" id="JARJCM010000014">
    <property type="protein sequence ID" value="KAJ7041946.1"/>
    <property type="molecule type" value="Genomic_DNA"/>
</dbReference>
<dbReference type="PANTHER" id="PTHR19818:SF139">
    <property type="entry name" value="PAIR-RULE PROTEIN ODD-PAIRED"/>
    <property type="match status" value="1"/>
</dbReference>
<dbReference type="SUPFAM" id="SSF57667">
    <property type="entry name" value="beta-beta-alpha zinc fingers"/>
    <property type="match status" value="1"/>
</dbReference>
<dbReference type="GO" id="GO:0005634">
    <property type="term" value="C:nucleus"/>
    <property type="evidence" value="ECO:0007669"/>
    <property type="project" value="UniProtKB-ARBA"/>
</dbReference>
<evidence type="ECO:0000313" key="8">
    <source>
        <dbReference type="EMBL" id="KAJ7041946.1"/>
    </source>
</evidence>
<feature type="compositionally biased region" description="Acidic residues" evidence="6">
    <location>
        <begin position="161"/>
        <end position="171"/>
    </location>
</feature>
<evidence type="ECO:0000256" key="5">
    <source>
        <dbReference type="PROSITE-ProRule" id="PRU00042"/>
    </source>
</evidence>
<accession>A0AAD6XBI4</accession>
<evidence type="ECO:0000256" key="3">
    <source>
        <dbReference type="ARBA" id="ARBA00022771"/>
    </source>
</evidence>
<organism evidence="8 9">
    <name type="scientific">Mycena alexandri</name>
    <dbReference type="NCBI Taxonomy" id="1745969"/>
    <lineage>
        <taxon>Eukaryota</taxon>
        <taxon>Fungi</taxon>
        <taxon>Dikarya</taxon>
        <taxon>Basidiomycota</taxon>
        <taxon>Agaricomycotina</taxon>
        <taxon>Agaricomycetes</taxon>
        <taxon>Agaricomycetidae</taxon>
        <taxon>Agaricales</taxon>
        <taxon>Marasmiineae</taxon>
        <taxon>Mycenaceae</taxon>
        <taxon>Mycena</taxon>
    </lineage>
</organism>
<dbReference type="PROSITE" id="PS00028">
    <property type="entry name" value="ZINC_FINGER_C2H2_1"/>
    <property type="match status" value="1"/>
</dbReference>
<feature type="region of interest" description="Disordered" evidence="6">
    <location>
        <begin position="161"/>
        <end position="289"/>
    </location>
</feature>
<evidence type="ECO:0000259" key="7">
    <source>
        <dbReference type="PROSITE" id="PS50157"/>
    </source>
</evidence>
<dbReference type="PANTHER" id="PTHR19818">
    <property type="entry name" value="ZINC FINGER PROTEIN ZIC AND GLI"/>
    <property type="match status" value="1"/>
</dbReference>
<dbReference type="PROSITE" id="PS50157">
    <property type="entry name" value="ZINC_FINGER_C2H2_2"/>
    <property type="match status" value="2"/>
</dbReference>
<protein>
    <recommendedName>
        <fullName evidence="7">C2H2-type domain-containing protein</fullName>
    </recommendedName>
</protein>
<feature type="compositionally biased region" description="Acidic residues" evidence="6">
    <location>
        <begin position="203"/>
        <end position="228"/>
    </location>
</feature>
<dbReference type="GO" id="GO:0000978">
    <property type="term" value="F:RNA polymerase II cis-regulatory region sequence-specific DNA binding"/>
    <property type="evidence" value="ECO:0007669"/>
    <property type="project" value="TreeGrafter"/>
</dbReference>
<feature type="compositionally biased region" description="Low complexity" evidence="6">
    <location>
        <begin position="190"/>
        <end position="202"/>
    </location>
</feature>
<feature type="domain" description="C2H2-type" evidence="7">
    <location>
        <begin position="32"/>
        <end position="59"/>
    </location>
</feature>
<keyword evidence="4" id="KW-0862">Zinc</keyword>
<dbReference type="InterPro" id="IPR013087">
    <property type="entry name" value="Znf_C2H2_type"/>
</dbReference>
<feature type="domain" description="C2H2-type" evidence="7">
    <location>
        <begin position="63"/>
        <end position="92"/>
    </location>
</feature>
<dbReference type="AlphaFoldDB" id="A0AAD6XBI4"/>
<keyword evidence="9" id="KW-1185">Reference proteome</keyword>